<evidence type="ECO:0000256" key="1">
    <source>
        <dbReference type="ARBA" id="ARBA00004196"/>
    </source>
</evidence>
<sequence>MLPIFILLACLGWPRLLLAESPEPPDIKGTIAYINPDSAIPFWDIMARGIKHQASMHGYAVQVYSANNSARQELEQLSRIIQQETDGLVISPTTSSAGATLIKLASAADLPVVVSDIGADSDRYVSFIASDNFQGAHALGKVLAQALKARNWEDGQVGIVAIPQSRQNGRARTAGFVQALEKAGIQAGGMRQLVDFSYTETYTFCRELFDAEPNLRALWLQTSDEYQAALDAIRDAGLQDQILLVAFDAEPEFIDLIANGKLISSAMQQPFLMGEKAAQNLIQHLQGKPVPKESRLPVLVISNQNLEQSLPLIQRNVLGQEVMP</sequence>
<evidence type="ECO:0000256" key="3">
    <source>
        <dbReference type="ARBA" id="ARBA00022729"/>
    </source>
</evidence>
<name>A0ABS3ZCJ0_9GAMM</name>
<dbReference type="InterPro" id="IPR028082">
    <property type="entry name" value="Peripla_BP_I"/>
</dbReference>
<dbReference type="PANTHER" id="PTHR46847">
    <property type="entry name" value="D-ALLOSE-BINDING PERIPLASMIC PROTEIN-RELATED"/>
    <property type="match status" value="1"/>
</dbReference>
<evidence type="ECO:0000256" key="4">
    <source>
        <dbReference type="SAM" id="SignalP"/>
    </source>
</evidence>
<comment type="similarity">
    <text evidence="2">Belongs to the bacterial solute-binding protein 2 family.</text>
</comment>
<accession>A0ABS3ZCJ0</accession>
<evidence type="ECO:0000259" key="5">
    <source>
        <dbReference type="Pfam" id="PF13407"/>
    </source>
</evidence>
<evidence type="ECO:0000256" key="2">
    <source>
        <dbReference type="ARBA" id="ARBA00007639"/>
    </source>
</evidence>
<feature type="signal peptide" evidence="4">
    <location>
        <begin position="1"/>
        <end position="19"/>
    </location>
</feature>
<dbReference type="InterPro" id="IPR025997">
    <property type="entry name" value="SBP_2_dom"/>
</dbReference>
<reference evidence="6 7" key="1">
    <citation type="submission" date="2020-09" db="EMBL/GenBank/DDBJ databases">
        <authorList>
            <person name="Tanuku N.R.S."/>
        </authorList>
    </citation>
    <scope>NUCLEOTIDE SEQUENCE [LARGE SCALE GENOMIC DNA]</scope>
    <source>
        <strain evidence="6 7">AK62</strain>
    </source>
</reference>
<protein>
    <submittedName>
        <fullName evidence="6">Substrate-binding domain-containing protein</fullName>
    </submittedName>
</protein>
<dbReference type="Gene3D" id="3.40.50.2300">
    <property type="match status" value="2"/>
</dbReference>
<dbReference type="Pfam" id="PF13407">
    <property type="entry name" value="Peripla_BP_4"/>
    <property type="match status" value="1"/>
</dbReference>
<dbReference type="PANTHER" id="PTHR46847:SF1">
    <property type="entry name" value="D-ALLOSE-BINDING PERIPLASMIC PROTEIN-RELATED"/>
    <property type="match status" value="1"/>
</dbReference>
<comment type="subcellular location">
    <subcellularLocation>
        <location evidence="1">Cell envelope</location>
    </subcellularLocation>
</comment>
<keyword evidence="7" id="KW-1185">Reference proteome</keyword>
<dbReference type="EMBL" id="JACVEW010000018">
    <property type="protein sequence ID" value="MBP0049421.1"/>
    <property type="molecule type" value="Genomic_DNA"/>
</dbReference>
<dbReference type="Proteomes" id="UP000810171">
    <property type="component" value="Unassembled WGS sequence"/>
</dbReference>
<feature type="chain" id="PRO_5045717414" evidence="4">
    <location>
        <begin position="20"/>
        <end position="324"/>
    </location>
</feature>
<keyword evidence="3 4" id="KW-0732">Signal</keyword>
<proteinExistence type="inferred from homology"/>
<gene>
    <name evidence="6" type="ORF">H9C73_11795</name>
</gene>
<comment type="caution">
    <text evidence="6">The sequence shown here is derived from an EMBL/GenBank/DDBJ whole genome shotgun (WGS) entry which is preliminary data.</text>
</comment>
<organism evidence="6 7">
    <name type="scientific">Marinobacterium alkalitolerans</name>
    <dbReference type="NCBI Taxonomy" id="1542925"/>
    <lineage>
        <taxon>Bacteria</taxon>
        <taxon>Pseudomonadati</taxon>
        <taxon>Pseudomonadota</taxon>
        <taxon>Gammaproteobacteria</taxon>
        <taxon>Oceanospirillales</taxon>
        <taxon>Oceanospirillaceae</taxon>
        <taxon>Marinobacterium</taxon>
    </lineage>
</organism>
<feature type="domain" description="Periplasmic binding protein" evidence="5">
    <location>
        <begin position="31"/>
        <end position="288"/>
    </location>
</feature>
<evidence type="ECO:0000313" key="7">
    <source>
        <dbReference type="Proteomes" id="UP000810171"/>
    </source>
</evidence>
<evidence type="ECO:0000313" key="6">
    <source>
        <dbReference type="EMBL" id="MBP0049421.1"/>
    </source>
</evidence>
<dbReference type="SUPFAM" id="SSF53822">
    <property type="entry name" value="Periplasmic binding protein-like I"/>
    <property type="match status" value="1"/>
</dbReference>